<dbReference type="EMBL" id="NART01000042">
    <property type="protein sequence ID" value="OTQ09407.1"/>
    <property type="molecule type" value="Genomic_DNA"/>
</dbReference>
<keyword evidence="3" id="KW-1185">Reference proteome</keyword>
<organism evidence="1 4">
    <name type="scientific">Gilliamella apicola</name>
    <dbReference type="NCBI Taxonomy" id="1196095"/>
    <lineage>
        <taxon>Bacteria</taxon>
        <taxon>Pseudomonadati</taxon>
        <taxon>Pseudomonadota</taxon>
        <taxon>Gammaproteobacteria</taxon>
        <taxon>Orbales</taxon>
        <taxon>Orbaceae</taxon>
        <taxon>Gilliamella</taxon>
    </lineage>
</organism>
<evidence type="ECO:0000313" key="3">
    <source>
        <dbReference type="Proteomes" id="UP000194800"/>
    </source>
</evidence>
<dbReference type="RefSeq" id="WP_086272327.1">
    <property type="nucleotide sequence ID" value="NZ_CAMLEZ010000022.1"/>
</dbReference>
<evidence type="ECO:0000313" key="1">
    <source>
        <dbReference type="EMBL" id="OTP98326.1"/>
    </source>
</evidence>
<sequence>MKRIALLGLVCFALSGCGDDGGGKVTNEFLVGKWDCVQKEYKSSYDSKFEEYSDYVESRSEQIIQSFKVVNGVLLLKTGDEEVEPVDLDEVYNNLKMEGKDYDQEYVINRNLVKNSSNKFTYEMEMFSTHQGDKIDVTKSKTKLLRVCTKAK</sequence>
<reference evidence="3 4" key="1">
    <citation type="submission" date="2017-03" db="EMBL/GenBank/DDBJ databases">
        <title>Comparative genomics of honeybee gut symbionts reveal geographically distinct and subgroup specific antibiotic resistance.</title>
        <authorList>
            <person name="Ludvigsen J."/>
            <person name="Porcellato D."/>
            <person name="Labee-Lund T.M."/>
            <person name="Amdam G.V."/>
            <person name="Rudi K."/>
        </authorList>
    </citation>
    <scope>NUCLEOTIDE SEQUENCE [LARGE SCALE GENOMIC DNA]</scope>
    <source>
        <strain evidence="1 4">A-7-12</strain>
        <strain evidence="2 3">A-9-12</strain>
    </source>
</reference>
<protein>
    <submittedName>
        <fullName evidence="1">Uncharacterized protein</fullName>
    </submittedName>
</protein>
<accession>A0A242NES5</accession>
<dbReference type="OrthoDB" id="7059796at2"/>
<dbReference type="PROSITE" id="PS51257">
    <property type="entry name" value="PROKAR_LIPOPROTEIN"/>
    <property type="match status" value="1"/>
</dbReference>
<gene>
    <name evidence="2" type="ORF">B6C91_09155</name>
    <name evidence="1" type="ORF">B6D08_11325</name>
</gene>
<evidence type="ECO:0000313" key="4">
    <source>
        <dbReference type="Proteomes" id="UP000194977"/>
    </source>
</evidence>
<name>A0A242NES5_9GAMM</name>
<comment type="caution">
    <text evidence="1">The sequence shown here is derived from an EMBL/GenBank/DDBJ whole genome shotgun (WGS) entry which is preliminary data.</text>
</comment>
<dbReference type="AlphaFoldDB" id="A0A242NES5"/>
<dbReference type="Proteomes" id="UP000194977">
    <property type="component" value="Unassembled WGS sequence"/>
</dbReference>
<proteinExistence type="predicted"/>
<dbReference type="Proteomes" id="UP000194800">
    <property type="component" value="Unassembled WGS sequence"/>
</dbReference>
<evidence type="ECO:0000313" key="2">
    <source>
        <dbReference type="EMBL" id="OTQ09407.1"/>
    </source>
</evidence>
<dbReference type="EMBL" id="NARP01000033">
    <property type="protein sequence ID" value="OTP98326.1"/>
    <property type="molecule type" value="Genomic_DNA"/>
</dbReference>